<protein>
    <recommendedName>
        <fullName evidence="3">Carboxylic ester hydrolase</fullName>
        <ecNumber evidence="3">3.1.1.-</ecNumber>
    </recommendedName>
</protein>
<comment type="similarity">
    <text evidence="1 3">Belongs to the type-B carboxylesterase/lipase family.</text>
</comment>
<evidence type="ECO:0000313" key="6">
    <source>
        <dbReference type="Proteomes" id="UP000659630"/>
    </source>
</evidence>
<evidence type="ECO:0000256" key="1">
    <source>
        <dbReference type="ARBA" id="ARBA00005964"/>
    </source>
</evidence>
<accession>A0A923L0U9</accession>
<dbReference type="SUPFAM" id="SSF53474">
    <property type="entry name" value="alpha/beta-Hydrolases"/>
    <property type="match status" value="1"/>
</dbReference>
<feature type="domain" description="Carboxylesterase type B" evidence="4">
    <location>
        <begin position="353"/>
        <end position="470"/>
    </location>
</feature>
<proteinExistence type="inferred from homology"/>
<dbReference type="Gene3D" id="3.40.50.1820">
    <property type="entry name" value="alpha/beta hydrolase"/>
    <property type="match status" value="1"/>
</dbReference>
<dbReference type="InterPro" id="IPR029058">
    <property type="entry name" value="AB_hydrolase_fold"/>
</dbReference>
<dbReference type="InterPro" id="IPR019826">
    <property type="entry name" value="Carboxylesterase_B_AS"/>
</dbReference>
<keyword evidence="6" id="KW-1185">Reference proteome</keyword>
<feature type="domain" description="Carboxylesterase type B" evidence="4">
    <location>
        <begin position="7"/>
        <end position="342"/>
    </location>
</feature>
<dbReference type="EC" id="3.1.1.-" evidence="3"/>
<evidence type="ECO:0000259" key="4">
    <source>
        <dbReference type="Pfam" id="PF00135"/>
    </source>
</evidence>
<evidence type="ECO:0000256" key="2">
    <source>
        <dbReference type="ARBA" id="ARBA00022801"/>
    </source>
</evidence>
<comment type="caution">
    <text evidence="5">The sequence shown here is derived from an EMBL/GenBank/DDBJ whole genome shotgun (WGS) entry which is preliminary data.</text>
</comment>
<dbReference type="Proteomes" id="UP000659630">
    <property type="component" value="Unassembled WGS sequence"/>
</dbReference>
<dbReference type="RefSeq" id="WP_186887318.1">
    <property type="nucleotide sequence ID" value="NZ_JACONZ010000002.1"/>
</dbReference>
<dbReference type="PANTHER" id="PTHR11559">
    <property type="entry name" value="CARBOXYLESTERASE"/>
    <property type="match status" value="1"/>
</dbReference>
<name>A0A923L0U9_9FIRM</name>
<evidence type="ECO:0000313" key="5">
    <source>
        <dbReference type="EMBL" id="MBC5580942.1"/>
    </source>
</evidence>
<dbReference type="InterPro" id="IPR002018">
    <property type="entry name" value="CarbesteraseB"/>
</dbReference>
<reference evidence="5" key="1">
    <citation type="submission" date="2020-08" db="EMBL/GenBank/DDBJ databases">
        <title>Genome public.</title>
        <authorList>
            <person name="Liu C."/>
            <person name="Sun Q."/>
        </authorList>
    </citation>
    <scope>NUCLEOTIDE SEQUENCE</scope>
    <source>
        <strain evidence="5">BX8</strain>
    </source>
</reference>
<evidence type="ECO:0000256" key="3">
    <source>
        <dbReference type="RuleBase" id="RU361235"/>
    </source>
</evidence>
<dbReference type="PROSITE" id="PS00122">
    <property type="entry name" value="CARBOXYLESTERASE_B_1"/>
    <property type="match status" value="1"/>
</dbReference>
<dbReference type="EMBL" id="JACONZ010000002">
    <property type="protein sequence ID" value="MBC5580942.1"/>
    <property type="molecule type" value="Genomic_DNA"/>
</dbReference>
<dbReference type="AlphaFoldDB" id="A0A923L0U9"/>
<dbReference type="Pfam" id="PF00135">
    <property type="entry name" value="COesterase"/>
    <property type="match status" value="2"/>
</dbReference>
<gene>
    <name evidence="5" type="ORF">H8S23_05445</name>
</gene>
<organism evidence="5 6">
    <name type="scientific">Anaerofilum hominis</name>
    <dbReference type="NCBI Taxonomy" id="2763016"/>
    <lineage>
        <taxon>Bacteria</taxon>
        <taxon>Bacillati</taxon>
        <taxon>Bacillota</taxon>
        <taxon>Clostridia</taxon>
        <taxon>Eubacteriales</taxon>
        <taxon>Oscillospiraceae</taxon>
        <taxon>Anaerofilum</taxon>
    </lineage>
</organism>
<keyword evidence="2 3" id="KW-0378">Hydrolase</keyword>
<dbReference type="InterPro" id="IPR050309">
    <property type="entry name" value="Type-B_Carboxylest/Lipase"/>
</dbReference>
<sequence>MAILRAETTLGVVKGQPAGNHIVSVFKGIPYAKSPVGELRWKAPQPAEPWQGERECYVFSSIPMQPRRPKDSFYTRSFFPVSLPRSEDSLYLNIWTPAESAQERLPVAFWIFGGGYTTGYGNKIEFDGEGFAKRGCVFVDFNYRVGPFGFLAHPELSAQDENGVSGNYGLLDQLAALRWVKENIAAFGGDPDQITIFGQSAGAGSCMCLDCSPLAKGLFQRAIYESGGGFSVTGIQNLDSLAEAEQRGVETLEALGLPDIAAARAMDGEQLIDQLYSMDRTGDALGFRPNQDGYVLRESILDCLISGHNHVVPFMIGCTANEGYAFEKDVFAQAVHYGDRAEDYLKACGVSLSSSSKDAVDTFGESMFASCLSWNEFELWRSGKSGYQYYFTKKAPGDDSGAFHSAEHHYIFQTLERDWRPYDGTDYDLSNLMAEYWANFVKTGDPNGADLPRWERFEESGRMMELGYRVGMIEPFLPPNVRFNVDYTLEMMKERYREFKTTL</sequence>
<dbReference type="GO" id="GO:0016787">
    <property type="term" value="F:hydrolase activity"/>
    <property type="evidence" value="ECO:0007669"/>
    <property type="project" value="UniProtKB-KW"/>
</dbReference>